<comment type="cofactor">
    <cofactor evidence="7">
        <name>FAD</name>
        <dbReference type="ChEBI" id="CHEBI:57692"/>
    </cofactor>
    <text evidence="7">Binds 1 FAD per dimer.</text>
</comment>
<dbReference type="CDD" id="cd01714">
    <property type="entry name" value="ETF_beta"/>
    <property type="match status" value="1"/>
</dbReference>
<dbReference type="SUPFAM" id="SSF52402">
    <property type="entry name" value="Adenine nucleotide alpha hydrolases-like"/>
    <property type="match status" value="1"/>
</dbReference>
<dbReference type="EMBL" id="JAKWFO010000005">
    <property type="protein sequence ID" value="KAI9635935.1"/>
    <property type="molecule type" value="Genomic_DNA"/>
</dbReference>
<evidence type="ECO:0000256" key="4">
    <source>
        <dbReference type="ARBA" id="ARBA00022982"/>
    </source>
</evidence>
<dbReference type="PANTHER" id="PTHR21294">
    <property type="entry name" value="ELECTRON TRANSFER FLAVOPROTEIN BETA-SUBUNIT"/>
    <property type="match status" value="1"/>
</dbReference>
<name>A0AA38H7P8_9TREE</name>
<reference evidence="9" key="1">
    <citation type="journal article" date="2022" name="G3 (Bethesda)">
        <title>High quality genome of the basidiomycete yeast Dioszegia hungarica PDD-24b-2 isolated from cloud water.</title>
        <authorList>
            <person name="Jarrige D."/>
            <person name="Haridas S."/>
            <person name="Bleykasten-Grosshans C."/>
            <person name="Joly M."/>
            <person name="Nadalig T."/>
            <person name="Sancelme M."/>
            <person name="Vuilleumier S."/>
            <person name="Grigoriev I.V."/>
            <person name="Amato P."/>
            <person name="Bringel F."/>
        </authorList>
    </citation>
    <scope>NUCLEOTIDE SEQUENCE</scope>
    <source>
        <strain evidence="9">PDD-24b-2</strain>
    </source>
</reference>
<comment type="subcellular location">
    <subcellularLocation>
        <location evidence="1 7">Mitochondrion matrix</location>
    </subcellularLocation>
</comment>
<dbReference type="InterPro" id="IPR033948">
    <property type="entry name" value="ETF_beta_N"/>
</dbReference>
<keyword evidence="10" id="KW-1185">Reference proteome</keyword>
<evidence type="ECO:0000256" key="2">
    <source>
        <dbReference type="ARBA" id="ARBA00007557"/>
    </source>
</evidence>
<accession>A0AA38H7P8</accession>
<keyword evidence="4 7" id="KW-0249">Electron transport</keyword>
<dbReference type="RefSeq" id="XP_052945712.1">
    <property type="nucleotide sequence ID" value="XM_053093020.1"/>
</dbReference>
<dbReference type="AlphaFoldDB" id="A0AA38H7P8"/>
<protein>
    <recommendedName>
        <fullName evidence="6 7">Probable electron transfer flavoprotein subunit beta</fullName>
    </recommendedName>
</protein>
<dbReference type="Proteomes" id="UP001164286">
    <property type="component" value="Unassembled WGS sequence"/>
</dbReference>
<evidence type="ECO:0000256" key="3">
    <source>
        <dbReference type="ARBA" id="ARBA00022448"/>
    </source>
</evidence>
<organism evidence="9 10">
    <name type="scientific">Dioszegia hungarica</name>
    <dbReference type="NCBI Taxonomy" id="4972"/>
    <lineage>
        <taxon>Eukaryota</taxon>
        <taxon>Fungi</taxon>
        <taxon>Dikarya</taxon>
        <taxon>Basidiomycota</taxon>
        <taxon>Agaricomycotina</taxon>
        <taxon>Tremellomycetes</taxon>
        <taxon>Tremellales</taxon>
        <taxon>Bulleribasidiaceae</taxon>
        <taxon>Dioszegia</taxon>
    </lineage>
</organism>
<comment type="caution">
    <text evidence="9">The sequence shown here is derived from an EMBL/GenBank/DDBJ whole genome shotgun (WGS) entry which is preliminary data.</text>
</comment>
<evidence type="ECO:0000313" key="9">
    <source>
        <dbReference type="EMBL" id="KAI9635935.1"/>
    </source>
</evidence>
<dbReference type="Gene3D" id="3.40.50.620">
    <property type="entry name" value="HUPs"/>
    <property type="match status" value="1"/>
</dbReference>
<dbReference type="InterPro" id="IPR012255">
    <property type="entry name" value="ETF_b"/>
</dbReference>
<evidence type="ECO:0000256" key="1">
    <source>
        <dbReference type="ARBA" id="ARBA00004305"/>
    </source>
</evidence>
<sequence length="305" mass="32480">MRPTVPKLINILVPVKRSIDYAVKIRIASDGKGVDTNVKHSMNPFDEIAVEEAIRLRERVPKSVTSITALSIGPAKSVDTIRTALAMGADSGIHITVPDNTVVEPISVARAIKAVIEKRAGGADKVDLVIMGKQAIDDDSGTTGGMLAGMLNWGQACFASKLDVADGGKTSVTREIDGGLEKLEGQLPLIVTTDLRLNEPRYASLPNIMKAKKKKIETLKPEDLGLDFAARLETISVSEPPKRQGGGKVENVEELVAKMKEAGVLLGASGVNGDLRPRSTGGWGGKQGALTVQQCTRPIVVHWHS</sequence>
<dbReference type="PROSITE" id="PS01065">
    <property type="entry name" value="ETF_BETA"/>
    <property type="match status" value="1"/>
</dbReference>
<evidence type="ECO:0000256" key="6">
    <source>
        <dbReference type="ARBA" id="ARBA00070315"/>
    </source>
</evidence>
<evidence type="ECO:0000313" key="10">
    <source>
        <dbReference type="Proteomes" id="UP001164286"/>
    </source>
</evidence>
<gene>
    <name evidence="9" type="ORF">MKK02DRAFT_44635</name>
</gene>
<feature type="domain" description="Electron transfer flavoprotein alpha/beta-subunit N-terminal" evidence="8">
    <location>
        <begin position="30"/>
        <end position="228"/>
    </location>
</feature>
<comment type="cofactor">
    <cofactor evidence="7">
        <name>AMP</name>
        <dbReference type="ChEBI" id="CHEBI:456215"/>
    </cofactor>
    <text evidence="7">Binds 1 AMP per subunit.</text>
</comment>
<dbReference type="GO" id="GO:0005759">
    <property type="term" value="C:mitochondrial matrix"/>
    <property type="evidence" value="ECO:0007669"/>
    <property type="project" value="UniProtKB-SubCell"/>
</dbReference>
<keyword evidence="3 7" id="KW-0813">Transport</keyword>
<dbReference type="GO" id="GO:0009063">
    <property type="term" value="P:amino acid catabolic process"/>
    <property type="evidence" value="ECO:0007669"/>
    <property type="project" value="TreeGrafter"/>
</dbReference>
<dbReference type="SMART" id="SM00893">
    <property type="entry name" value="ETF"/>
    <property type="match status" value="1"/>
</dbReference>
<comment type="subunit">
    <text evidence="7">Heterodimer of an alpha and a beta subunit.</text>
</comment>
<dbReference type="FunFam" id="3.40.50.620:FF:000011">
    <property type="entry name" value="Electron transfer flavoprotein subunit beta"/>
    <property type="match status" value="1"/>
</dbReference>
<dbReference type="PANTHER" id="PTHR21294:SF8">
    <property type="entry name" value="ELECTRON TRANSFER FLAVOPROTEIN SUBUNIT BETA"/>
    <property type="match status" value="1"/>
</dbReference>
<dbReference type="InterPro" id="IPR014730">
    <property type="entry name" value="ETF_a/b_N"/>
</dbReference>
<dbReference type="GeneID" id="77732225"/>
<dbReference type="InterPro" id="IPR014729">
    <property type="entry name" value="Rossmann-like_a/b/a_fold"/>
</dbReference>
<evidence type="ECO:0000259" key="8">
    <source>
        <dbReference type="SMART" id="SM00893"/>
    </source>
</evidence>
<comment type="function">
    <text evidence="5 7">The electron transfer flavoprotein serves as a specific electron acceptor for several dehydrogenases, including five acyl-CoA dehydrogenases, glutaryl-CoA and sarcosine dehydrogenase. It transfers the electrons to the main mitochondrial respiratory chain via ETF-ubiquinone oxidoreductase (ETF dehydrogenase).</text>
</comment>
<dbReference type="GO" id="GO:0033539">
    <property type="term" value="P:fatty acid beta-oxidation using acyl-CoA dehydrogenase"/>
    <property type="evidence" value="ECO:0007669"/>
    <property type="project" value="TreeGrafter"/>
</dbReference>
<evidence type="ECO:0000256" key="5">
    <source>
        <dbReference type="ARBA" id="ARBA00025416"/>
    </source>
</evidence>
<proteinExistence type="inferred from homology"/>
<dbReference type="GO" id="GO:0009055">
    <property type="term" value="F:electron transfer activity"/>
    <property type="evidence" value="ECO:0007669"/>
    <property type="project" value="InterPro"/>
</dbReference>
<dbReference type="InterPro" id="IPR000049">
    <property type="entry name" value="ET-Flavoprotein_bsu_CS"/>
</dbReference>
<dbReference type="PIRSF" id="PIRSF000090">
    <property type="entry name" value="Beta-ETF"/>
    <property type="match status" value="1"/>
</dbReference>
<keyword evidence="7" id="KW-0496">Mitochondrion</keyword>
<evidence type="ECO:0000256" key="7">
    <source>
        <dbReference type="PIRNR" id="PIRNR000090"/>
    </source>
</evidence>
<comment type="similarity">
    <text evidence="2 7">Belongs to the ETF beta-subunit/FixA family.</text>
</comment>
<dbReference type="Pfam" id="PF01012">
    <property type="entry name" value="ETF"/>
    <property type="match status" value="1"/>
</dbReference>